<feature type="region of interest" description="Disordered" evidence="6">
    <location>
        <begin position="56"/>
        <end position="81"/>
    </location>
</feature>
<evidence type="ECO:0000256" key="4">
    <source>
        <dbReference type="ARBA" id="ARBA00023065"/>
    </source>
</evidence>
<dbReference type="EMBL" id="CABVLU010000002">
    <property type="protein sequence ID" value="VVT50509.1"/>
    <property type="molecule type" value="Genomic_DNA"/>
</dbReference>
<dbReference type="Proteomes" id="UP000398389">
    <property type="component" value="Unassembled WGS sequence"/>
</dbReference>
<comment type="similarity">
    <text evidence="1 5">Belongs to the V-ATPase G subunit family.</text>
</comment>
<keyword evidence="8" id="KW-1185">Reference proteome</keyword>
<evidence type="ECO:0000256" key="2">
    <source>
        <dbReference type="ARBA" id="ARBA00022448"/>
    </source>
</evidence>
<evidence type="ECO:0000256" key="6">
    <source>
        <dbReference type="SAM" id="MobiDB-lite"/>
    </source>
</evidence>
<sequence>MSAQNSAGIQTLLEAERKAHDIVQNARTFRTQRLKSAKADAASEIEAYKKQKEAEFQKFEADHSGSSTKDEEEANESVKSELEHIKKQAAEGEAQVIDRLLEAVSTPTPKLHINA</sequence>
<comment type="subunit">
    <text evidence="5">V-ATPase is a heteromultimeric enzyme made up of two complexes: the ATP-hydrolytic V1 complex and the proton translocation V0 complex.</text>
</comment>
<evidence type="ECO:0000256" key="5">
    <source>
        <dbReference type="RuleBase" id="RU364019"/>
    </source>
</evidence>
<accession>A0A5E8BHJ5</accession>
<dbReference type="NCBIfam" id="TIGR01147">
    <property type="entry name" value="V_ATP_synt_G"/>
    <property type="match status" value="1"/>
</dbReference>
<dbReference type="InterPro" id="IPR005124">
    <property type="entry name" value="V-ATPase_G"/>
</dbReference>
<keyword evidence="3 5" id="KW-0375">Hydrogen ion transport</keyword>
<reference evidence="7 8" key="1">
    <citation type="submission" date="2019-09" db="EMBL/GenBank/DDBJ databases">
        <authorList>
            <person name="Brejova B."/>
        </authorList>
    </citation>
    <scope>NUCLEOTIDE SEQUENCE [LARGE SCALE GENOMIC DNA]</scope>
</reference>
<dbReference type="OrthoDB" id="250802at2759"/>
<name>A0A5E8BHJ5_9ASCO</name>
<dbReference type="Gene3D" id="1.20.5.2950">
    <property type="match status" value="1"/>
</dbReference>
<dbReference type="PANTHER" id="PTHR12713">
    <property type="entry name" value="VACUOLAR ATP SYNTHASE SUBUNIT G"/>
    <property type="match status" value="1"/>
</dbReference>
<evidence type="ECO:0000256" key="1">
    <source>
        <dbReference type="ARBA" id="ARBA00010066"/>
    </source>
</evidence>
<dbReference type="Pfam" id="PF03179">
    <property type="entry name" value="V-ATPase_G"/>
    <property type="match status" value="1"/>
</dbReference>
<organism evidence="7 8">
    <name type="scientific">Magnusiomyces paraingens</name>
    <dbReference type="NCBI Taxonomy" id="2606893"/>
    <lineage>
        <taxon>Eukaryota</taxon>
        <taxon>Fungi</taxon>
        <taxon>Dikarya</taxon>
        <taxon>Ascomycota</taxon>
        <taxon>Saccharomycotina</taxon>
        <taxon>Dipodascomycetes</taxon>
        <taxon>Dipodascales</taxon>
        <taxon>Dipodascaceae</taxon>
        <taxon>Magnusiomyces</taxon>
    </lineage>
</organism>
<dbReference type="PANTHER" id="PTHR12713:SF11">
    <property type="entry name" value="V-TYPE PROTON ATPASE SUBUNIT G"/>
    <property type="match status" value="1"/>
</dbReference>
<keyword evidence="4 5" id="KW-0406">Ion transport</keyword>
<keyword evidence="2 5" id="KW-0813">Transport</keyword>
<dbReference type="GO" id="GO:0016887">
    <property type="term" value="F:ATP hydrolysis activity"/>
    <property type="evidence" value="ECO:0007669"/>
    <property type="project" value="TreeGrafter"/>
</dbReference>
<dbReference type="RefSeq" id="XP_031853396.1">
    <property type="nucleotide sequence ID" value="XM_031997505.1"/>
</dbReference>
<protein>
    <recommendedName>
        <fullName evidence="5">V-type proton ATPase subunit G</fullName>
    </recommendedName>
</protein>
<dbReference type="GeneID" id="43581605"/>
<evidence type="ECO:0000313" key="7">
    <source>
        <dbReference type="EMBL" id="VVT50509.1"/>
    </source>
</evidence>
<evidence type="ECO:0000256" key="3">
    <source>
        <dbReference type="ARBA" id="ARBA00022781"/>
    </source>
</evidence>
<dbReference type="FunFam" id="1.20.5.2950:FF:000001">
    <property type="entry name" value="V-type proton ATPase subunit G"/>
    <property type="match status" value="1"/>
</dbReference>
<comment type="function">
    <text evidence="5">Subunit of the V1 complex of vacuolar(H+)-ATPase (V-ATPase), a multisubunit enzyme composed of a peripheral complex (V1) that hydrolyzes ATP and a membrane integral complex (V0) that translocates protons. V-ATPase is responsible for acidifying and maintaining the pH of intracellular compartments and in some cell types, is targeted to the plasma membrane, where it is responsible for acidifying the extracellular environment.</text>
</comment>
<dbReference type="AlphaFoldDB" id="A0A5E8BHJ5"/>
<gene>
    <name evidence="7" type="ORF">SAPINGB_P002787</name>
</gene>
<dbReference type="FunFam" id="1.20.5.620:FF:000004">
    <property type="entry name" value="V-type proton ATPase subunit G"/>
    <property type="match status" value="1"/>
</dbReference>
<proteinExistence type="inferred from homology"/>
<evidence type="ECO:0000313" key="8">
    <source>
        <dbReference type="Proteomes" id="UP000398389"/>
    </source>
</evidence>
<dbReference type="GO" id="GO:0046961">
    <property type="term" value="F:proton-transporting ATPase activity, rotational mechanism"/>
    <property type="evidence" value="ECO:0007669"/>
    <property type="project" value="InterPro"/>
</dbReference>
<dbReference type="GO" id="GO:0000221">
    <property type="term" value="C:vacuolar proton-transporting V-type ATPase, V1 domain"/>
    <property type="evidence" value="ECO:0007669"/>
    <property type="project" value="TreeGrafter"/>
</dbReference>